<accession>A0ABY9HWX6</accession>
<gene>
    <name evidence="1" type="ORF">P8A18_33780</name>
</gene>
<sequence length="212" mass="22761">MAITGLYVPQPLAGDLAVSRRALTAARQAVAELPDELAQRVAGYGIDAFLLLTAATTGPVNSVHLTDPKQHAGSFSHLPAIFHQAVPVLLHLTAAWSQPAQVRARAVVYRSTERHLPPGRVRDMVASLKNLTPGPGGYDGRPWPLHLADAWRAATSGMPASAAAARLWPHYLHRVCDWLTSAQHATPRQRARMLSAAHDRLRTDLSPAAGAP</sequence>
<keyword evidence="1" id="KW-0614">Plasmid</keyword>
<keyword evidence="2" id="KW-1185">Reference proteome</keyword>
<proteinExistence type="predicted"/>
<evidence type="ECO:0000313" key="1">
    <source>
        <dbReference type="EMBL" id="WLQ38488.1"/>
    </source>
</evidence>
<organism evidence="1 2">
    <name type="scientific">Streptomyces castrisilvae</name>
    <dbReference type="NCBI Taxonomy" id="3033811"/>
    <lineage>
        <taxon>Bacteria</taxon>
        <taxon>Bacillati</taxon>
        <taxon>Actinomycetota</taxon>
        <taxon>Actinomycetes</taxon>
        <taxon>Kitasatosporales</taxon>
        <taxon>Streptomycetaceae</taxon>
        <taxon>Streptomyces</taxon>
    </lineage>
</organism>
<reference evidence="1 2" key="1">
    <citation type="submission" date="2023-03" db="EMBL/GenBank/DDBJ databases">
        <title>Isolation and description of six Streptomyces strains from soil environments, able to metabolize different microbial glucans.</title>
        <authorList>
            <person name="Widen T."/>
            <person name="Larsbrink J."/>
        </authorList>
    </citation>
    <scope>NUCLEOTIDE SEQUENCE [LARGE SCALE GENOMIC DNA]</scope>
    <source>
        <strain evidence="1 2">Mut1</strain>
        <plasmid evidence="1 2">unnamed1</plasmid>
    </source>
</reference>
<geneLocation type="plasmid" evidence="1 2">
    <name>unnamed1</name>
</geneLocation>
<protein>
    <submittedName>
        <fullName evidence="1">Uncharacterized protein</fullName>
    </submittedName>
</protein>
<name>A0ABY9HWX6_9ACTN</name>
<dbReference type="RefSeq" id="WP_306061572.1">
    <property type="nucleotide sequence ID" value="NZ_CP120998.1"/>
</dbReference>
<dbReference type="EMBL" id="CP120998">
    <property type="protein sequence ID" value="WLQ38488.1"/>
    <property type="molecule type" value="Genomic_DNA"/>
</dbReference>
<dbReference type="Proteomes" id="UP001239522">
    <property type="component" value="Plasmid unnamed1"/>
</dbReference>
<evidence type="ECO:0000313" key="2">
    <source>
        <dbReference type="Proteomes" id="UP001239522"/>
    </source>
</evidence>